<organism evidence="1 2">
    <name type="scientific">Neolewinella maritima</name>
    <dbReference type="NCBI Taxonomy" id="1383882"/>
    <lineage>
        <taxon>Bacteria</taxon>
        <taxon>Pseudomonadati</taxon>
        <taxon>Bacteroidota</taxon>
        <taxon>Saprospiria</taxon>
        <taxon>Saprospirales</taxon>
        <taxon>Lewinellaceae</taxon>
        <taxon>Neolewinella</taxon>
    </lineage>
</organism>
<comment type="caution">
    <text evidence="1">The sequence shown here is derived from an EMBL/GenBank/DDBJ whole genome shotgun (WGS) entry which is preliminary data.</text>
</comment>
<gene>
    <name evidence="1" type="ORF">LEM8419_00786</name>
</gene>
<name>A0ABM9AYC0_9BACT</name>
<keyword evidence="2" id="KW-1185">Reference proteome</keyword>
<evidence type="ECO:0000313" key="2">
    <source>
        <dbReference type="Proteomes" id="UP000837803"/>
    </source>
</evidence>
<evidence type="ECO:0000313" key="1">
    <source>
        <dbReference type="EMBL" id="CAH0999486.1"/>
    </source>
</evidence>
<sequence>MHRPRPTFDYQAALPATVCFGCLTDDGDSENGTTVKALIALDGPTQRLLVHFYCGSFTAVSHGLLDNELLQLHRSLPVAGLLLRKLGLPTSGASIKAGRYPTIVADGFVTVSVPLFANIISQSLAA</sequence>
<proteinExistence type="predicted"/>
<dbReference type="Proteomes" id="UP000837803">
    <property type="component" value="Unassembled WGS sequence"/>
</dbReference>
<protein>
    <submittedName>
        <fullName evidence="1">Uncharacterized protein</fullName>
    </submittedName>
</protein>
<dbReference type="EMBL" id="CAKLPZ010000001">
    <property type="protein sequence ID" value="CAH0999486.1"/>
    <property type="molecule type" value="Genomic_DNA"/>
</dbReference>
<reference evidence="1" key="1">
    <citation type="submission" date="2021-12" db="EMBL/GenBank/DDBJ databases">
        <authorList>
            <person name="Rodrigo-Torres L."/>
            <person name="Arahal R. D."/>
            <person name="Lucena T."/>
        </authorList>
    </citation>
    <scope>NUCLEOTIDE SEQUENCE</scope>
    <source>
        <strain evidence="1">CECT 8419</strain>
    </source>
</reference>
<accession>A0ABM9AYC0</accession>